<keyword evidence="12" id="KW-0511">Multifunctional enzyme</keyword>
<evidence type="ECO:0000259" key="19">
    <source>
        <dbReference type="PROSITE" id="PS51747"/>
    </source>
</evidence>
<evidence type="ECO:0000256" key="8">
    <source>
        <dbReference type="ARBA" id="ARBA00022801"/>
    </source>
</evidence>
<evidence type="ECO:0000256" key="18">
    <source>
        <dbReference type="PIRSR" id="PIRSR006769-3"/>
    </source>
</evidence>
<evidence type="ECO:0000256" key="6">
    <source>
        <dbReference type="ARBA" id="ARBA00022619"/>
    </source>
</evidence>
<keyword evidence="11 15" id="KW-0560">Oxidoreductase</keyword>
<dbReference type="PIRSF" id="PIRSF006769">
    <property type="entry name" value="RibD"/>
    <property type="match status" value="1"/>
</dbReference>
<organism evidence="20 21">
    <name type="scientific">Anaerocolumna jejuensis DSM 15929</name>
    <dbReference type="NCBI Taxonomy" id="1121322"/>
    <lineage>
        <taxon>Bacteria</taxon>
        <taxon>Bacillati</taxon>
        <taxon>Bacillota</taxon>
        <taxon>Clostridia</taxon>
        <taxon>Lachnospirales</taxon>
        <taxon>Lachnospiraceae</taxon>
        <taxon>Anaerocolumna</taxon>
    </lineage>
</organism>
<comment type="catalytic activity">
    <reaction evidence="14 15">
        <text>2,5-diamino-6-hydroxy-4-(5-phosphoribosylamino)-pyrimidine + H2O + H(+) = 5-amino-6-(5-phospho-D-ribosylamino)uracil + NH4(+)</text>
        <dbReference type="Rhea" id="RHEA:21868"/>
        <dbReference type="ChEBI" id="CHEBI:15377"/>
        <dbReference type="ChEBI" id="CHEBI:15378"/>
        <dbReference type="ChEBI" id="CHEBI:28938"/>
        <dbReference type="ChEBI" id="CHEBI:58453"/>
        <dbReference type="ChEBI" id="CHEBI:58614"/>
        <dbReference type="EC" id="3.5.4.26"/>
    </reaction>
</comment>
<proteinExistence type="inferred from homology"/>
<dbReference type="GO" id="GO:0050661">
    <property type="term" value="F:NADP binding"/>
    <property type="evidence" value="ECO:0007669"/>
    <property type="project" value="InterPro"/>
</dbReference>
<feature type="binding site" evidence="17">
    <location>
        <position position="168"/>
    </location>
    <ligand>
        <name>substrate</name>
    </ligand>
</feature>
<sequence length="367" mass="39949">MENTEYMRMALELAEKGKGFVNPNPMVGAVIVKDNKIIGQGYHERYGGLHAERNALAGCREAPAGGVLYVTLEPCCHFGKTPPCTEAILQSGIEKVVIGCKDPNPMVAGKGIEQLRQQGIEVTEGVLEQECRKLNEVFFHYIQTKQPYVVMKYAMTMDGKTAAYTGKSKWITGEPARKKVHQDRLYYSAIMTGIGTVLADNPLLTCRLENGRNPVRIICDTHLRTPLDSNIVKTAGAVPAIIATACRDTGKYAPYIKAGCRILPVTEKDGHLELCELMTKLGEESIDSILLEGGGMLNWSALNSGIVNKVQAYISPKLLGGLEARTPISGKGAESPETAFCLTNSTISRLGEDILIESEVAYPCLQE</sequence>
<dbReference type="Proteomes" id="UP000184386">
    <property type="component" value="Unassembled WGS sequence"/>
</dbReference>
<comment type="similarity">
    <text evidence="5 15">In the C-terminal section; belongs to the HTP reductase family.</text>
</comment>
<feature type="binding site" evidence="17">
    <location>
        <position position="292"/>
    </location>
    <ligand>
        <name>substrate</name>
    </ligand>
</feature>
<dbReference type="InterPro" id="IPR024072">
    <property type="entry name" value="DHFR-like_dom_sf"/>
</dbReference>
<feature type="domain" description="CMP/dCMP-type deaminase" evidence="19">
    <location>
        <begin position="1"/>
        <end position="123"/>
    </location>
</feature>
<evidence type="ECO:0000256" key="1">
    <source>
        <dbReference type="ARBA" id="ARBA00002151"/>
    </source>
</evidence>
<dbReference type="GO" id="GO:0008703">
    <property type="term" value="F:5-amino-6-(5-phosphoribosylamino)uracil reductase activity"/>
    <property type="evidence" value="ECO:0007669"/>
    <property type="project" value="UniProtKB-EC"/>
</dbReference>
<reference evidence="20 21" key="1">
    <citation type="submission" date="2016-11" db="EMBL/GenBank/DDBJ databases">
        <authorList>
            <person name="Jaros S."/>
            <person name="Januszkiewicz K."/>
            <person name="Wedrychowicz H."/>
        </authorList>
    </citation>
    <scope>NUCLEOTIDE SEQUENCE [LARGE SCALE GENOMIC DNA]</scope>
    <source>
        <strain evidence="20 21">DSM 15929</strain>
    </source>
</reference>
<evidence type="ECO:0000256" key="13">
    <source>
        <dbReference type="ARBA" id="ARBA00049861"/>
    </source>
</evidence>
<comment type="function">
    <text evidence="1 15">Converts 2,5-diamino-6-(ribosylamino)-4(3h)-pyrimidinone 5'-phosphate into 5-amino-6-(ribosylamino)-2,4(1h,3h)-pyrimidinedione 5'-phosphate.</text>
</comment>
<dbReference type="EC" id="3.5.4.26" evidence="15"/>
<keyword evidence="9 15" id="KW-0862">Zinc</keyword>
<dbReference type="SUPFAM" id="SSF53597">
    <property type="entry name" value="Dihydrofolate reductase-like"/>
    <property type="match status" value="1"/>
</dbReference>
<dbReference type="SUPFAM" id="SSF53927">
    <property type="entry name" value="Cytidine deaminase-like"/>
    <property type="match status" value="1"/>
</dbReference>
<evidence type="ECO:0000256" key="9">
    <source>
        <dbReference type="ARBA" id="ARBA00022833"/>
    </source>
</evidence>
<evidence type="ECO:0000256" key="4">
    <source>
        <dbReference type="ARBA" id="ARBA00005259"/>
    </source>
</evidence>
<dbReference type="InterPro" id="IPR004794">
    <property type="entry name" value="Eubact_RibD"/>
</dbReference>
<dbReference type="Pfam" id="PF01872">
    <property type="entry name" value="RibD_C"/>
    <property type="match status" value="1"/>
</dbReference>
<feature type="active site" description="Proton donor" evidence="16">
    <location>
        <position position="52"/>
    </location>
</feature>
<evidence type="ECO:0000313" key="20">
    <source>
        <dbReference type="EMBL" id="SHJ45181.1"/>
    </source>
</evidence>
<keyword evidence="7 15" id="KW-0479">Metal-binding</keyword>
<dbReference type="UniPathway" id="UPA00275">
    <property type="reaction ID" value="UER00401"/>
</dbReference>
<keyword evidence="6 15" id="KW-0686">Riboflavin biosynthesis</keyword>
<dbReference type="PROSITE" id="PS51747">
    <property type="entry name" value="CYT_DCMP_DEAMINASES_2"/>
    <property type="match status" value="1"/>
</dbReference>
<dbReference type="InterPro" id="IPR050765">
    <property type="entry name" value="Riboflavin_Biosynth_HTPR"/>
</dbReference>
<comment type="pathway">
    <text evidence="2 15">Cofactor biosynthesis; riboflavin biosynthesis; 5-amino-6-(D-ribitylamino)uracil from GTP: step 2/4.</text>
</comment>
<evidence type="ECO:0000256" key="17">
    <source>
        <dbReference type="PIRSR" id="PIRSR006769-2"/>
    </source>
</evidence>
<keyword evidence="10 15" id="KW-0521">NADP</keyword>
<feature type="binding site" evidence="17">
    <location>
        <position position="170"/>
    </location>
    <ligand>
        <name>NADP(+)</name>
        <dbReference type="ChEBI" id="CHEBI:58349"/>
    </ligand>
</feature>
<comment type="cofactor">
    <cofactor evidence="15 18">
        <name>Zn(2+)</name>
        <dbReference type="ChEBI" id="CHEBI:29105"/>
    </cofactor>
    <text evidence="15 18">Binds 1 zinc ion.</text>
</comment>
<gene>
    <name evidence="20" type="ORF">SAMN02745136_00052</name>
</gene>
<evidence type="ECO:0000256" key="16">
    <source>
        <dbReference type="PIRSR" id="PIRSR006769-1"/>
    </source>
</evidence>
<dbReference type="RefSeq" id="WP_073271656.1">
    <property type="nucleotide sequence ID" value="NZ_FRAC01000006.1"/>
</dbReference>
<evidence type="ECO:0000256" key="3">
    <source>
        <dbReference type="ARBA" id="ARBA00004910"/>
    </source>
</evidence>
<evidence type="ECO:0000256" key="12">
    <source>
        <dbReference type="ARBA" id="ARBA00023268"/>
    </source>
</evidence>
<feature type="binding site" evidence="17">
    <location>
        <position position="184"/>
    </location>
    <ligand>
        <name>substrate</name>
    </ligand>
</feature>
<dbReference type="EMBL" id="FRAC01000006">
    <property type="protein sequence ID" value="SHJ45181.1"/>
    <property type="molecule type" value="Genomic_DNA"/>
</dbReference>
<dbReference type="PROSITE" id="PS00903">
    <property type="entry name" value="CYT_DCMP_DEAMINASES_1"/>
    <property type="match status" value="1"/>
</dbReference>
<feature type="binding site" evidence="18">
    <location>
        <position position="50"/>
    </location>
    <ligand>
        <name>Zn(2+)</name>
        <dbReference type="ChEBI" id="CHEBI:29105"/>
        <note>catalytic</note>
    </ligand>
</feature>
<evidence type="ECO:0000256" key="14">
    <source>
        <dbReference type="ARBA" id="ARBA00049886"/>
    </source>
</evidence>
<dbReference type="GO" id="GO:0008270">
    <property type="term" value="F:zinc ion binding"/>
    <property type="evidence" value="ECO:0007669"/>
    <property type="project" value="InterPro"/>
</dbReference>
<dbReference type="GO" id="GO:0009231">
    <property type="term" value="P:riboflavin biosynthetic process"/>
    <property type="evidence" value="ECO:0007669"/>
    <property type="project" value="UniProtKB-UniPathway"/>
</dbReference>
<evidence type="ECO:0000256" key="7">
    <source>
        <dbReference type="ARBA" id="ARBA00022723"/>
    </source>
</evidence>
<evidence type="ECO:0000313" key="21">
    <source>
        <dbReference type="Proteomes" id="UP000184386"/>
    </source>
</evidence>
<evidence type="ECO:0000256" key="15">
    <source>
        <dbReference type="PIRNR" id="PIRNR006769"/>
    </source>
</evidence>
<dbReference type="InterPro" id="IPR016192">
    <property type="entry name" value="APOBEC/CMP_deaminase_Zn-bd"/>
</dbReference>
<evidence type="ECO:0000256" key="2">
    <source>
        <dbReference type="ARBA" id="ARBA00004882"/>
    </source>
</evidence>
<dbReference type="OrthoDB" id="9800865at2"/>
<dbReference type="CDD" id="cd01284">
    <property type="entry name" value="Riboflavin_deaminase-reductase"/>
    <property type="match status" value="1"/>
</dbReference>
<feature type="binding site" evidence="17">
    <location>
        <begin position="294"/>
        <end position="300"/>
    </location>
    <ligand>
        <name>NADP(+)</name>
        <dbReference type="ChEBI" id="CHEBI:58349"/>
    </ligand>
</feature>
<feature type="binding site" evidence="17">
    <location>
        <position position="207"/>
    </location>
    <ligand>
        <name>substrate</name>
    </ligand>
</feature>
<feature type="binding site" evidence="17">
    <location>
        <position position="204"/>
    </location>
    <ligand>
        <name>substrate</name>
    </ligand>
</feature>
<dbReference type="Pfam" id="PF00383">
    <property type="entry name" value="dCMP_cyt_deam_1"/>
    <property type="match status" value="1"/>
</dbReference>
<dbReference type="STRING" id="1121322.SAMN02745136_00052"/>
<comment type="pathway">
    <text evidence="3 15">Cofactor biosynthesis; riboflavin biosynthesis; 5-amino-6-(D-ribitylamino)uracil from GTP: step 3/4.</text>
</comment>
<comment type="catalytic activity">
    <reaction evidence="13 15">
        <text>5-amino-6-(5-phospho-D-ribitylamino)uracil + NADP(+) = 5-amino-6-(5-phospho-D-ribosylamino)uracil + NADPH + H(+)</text>
        <dbReference type="Rhea" id="RHEA:17845"/>
        <dbReference type="ChEBI" id="CHEBI:15378"/>
        <dbReference type="ChEBI" id="CHEBI:57783"/>
        <dbReference type="ChEBI" id="CHEBI:58349"/>
        <dbReference type="ChEBI" id="CHEBI:58421"/>
        <dbReference type="ChEBI" id="CHEBI:58453"/>
        <dbReference type="EC" id="1.1.1.193"/>
    </reaction>
</comment>
<accession>A0A1M6JER3</accession>
<evidence type="ECO:0000256" key="10">
    <source>
        <dbReference type="ARBA" id="ARBA00022857"/>
    </source>
</evidence>
<dbReference type="EC" id="1.1.1.193" evidence="15"/>
<dbReference type="InterPro" id="IPR002734">
    <property type="entry name" value="RibDG_C"/>
</dbReference>
<dbReference type="Gene3D" id="3.40.140.10">
    <property type="entry name" value="Cytidine Deaminase, domain 2"/>
    <property type="match status" value="1"/>
</dbReference>
<dbReference type="PANTHER" id="PTHR38011">
    <property type="entry name" value="DIHYDROFOLATE REDUCTASE FAMILY PROTEIN (AFU_ORTHOLOGUE AFUA_8G06820)"/>
    <property type="match status" value="1"/>
</dbReference>
<dbReference type="FunFam" id="3.40.140.10:FF:000025">
    <property type="entry name" value="Riboflavin biosynthesis protein RibD"/>
    <property type="match status" value="1"/>
</dbReference>
<dbReference type="InterPro" id="IPR011549">
    <property type="entry name" value="RibD_C"/>
</dbReference>
<feature type="binding site" evidence="18">
    <location>
        <position position="75"/>
    </location>
    <ligand>
        <name>Zn(2+)</name>
        <dbReference type="ChEBI" id="CHEBI:29105"/>
        <note>catalytic</note>
    </ligand>
</feature>
<feature type="binding site" evidence="17">
    <location>
        <position position="200"/>
    </location>
    <ligand>
        <name>NADP(+)</name>
        <dbReference type="ChEBI" id="CHEBI:58349"/>
    </ligand>
</feature>
<feature type="binding site" evidence="17">
    <location>
        <position position="221"/>
    </location>
    <ligand>
        <name>NADP(+)</name>
        <dbReference type="ChEBI" id="CHEBI:58349"/>
    </ligand>
</feature>
<dbReference type="PANTHER" id="PTHR38011:SF7">
    <property type="entry name" value="2,5-DIAMINO-6-RIBOSYLAMINO-4(3H)-PYRIMIDINONE 5'-PHOSPHATE REDUCTASE"/>
    <property type="match status" value="1"/>
</dbReference>
<keyword evidence="21" id="KW-1185">Reference proteome</keyword>
<dbReference type="InterPro" id="IPR016193">
    <property type="entry name" value="Cytidine_deaminase-like"/>
</dbReference>
<feature type="binding site" evidence="17">
    <location>
        <position position="196"/>
    </location>
    <ligand>
        <name>NADP(+)</name>
        <dbReference type="ChEBI" id="CHEBI:58349"/>
    </ligand>
</feature>
<dbReference type="InterPro" id="IPR002125">
    <property type="entry name" value="CMP_dCMP_dom"/>
</dbReference>
<name>A0A1M6JER3_9FIRM</name>
<protein>
    <recommendedName>
        <fullName evidence="15">Riboflavin biosynthesis protein RibD</fullName>
    </recommendedName>
    <domain>
        <recommendedName>
            <fullName evidence="15">Diaminohydroxyphosphoribosylaminopyrimidine deaminase</fullName>
            <shortName evidence="15">DRAP deaminase</shortName>
            <ecNumber evidence="15">3.5.4.26</ecNumber>
        </recommendedName>
        <alternativeName>
            <fullName evidence="15">Riboflavin-specific deaminase</fullName>
        </alternativeName>
    </domain>
    <domain>
        <recommendedName>
            <fullName evidence="15">5-amino-6-(5-phosphoribosylamino)uracil reductase</fullName>
            <ecNumber evidence="15">1.1.1.193</ecNumber>
        </recommendedName>
        <alternativeName>
            <fullName evidence="15">HTP reductase</fullName>
        </alternativeName>
    </domain>
</protein>
<dbReference type="NCBIfam" id="TIGR00326">
    <property type="entry name" value="eubact_ribD"/>
    <property type="match status" value="1"/>
</dbReference>
<feature type="binding site" evidence="18">
    <location>
        <position position="84"/>
    </location>
    <ligand>
        <name>Zn(2+)</name>
        <dbReference type="ChEBI" id="CHEBI:29105"/>
        <note>catalytic</note>
    </ligand>
</feature>
<dbReference type="Gene3D" id="3.40.430.10">
    <property type="entry name" value="Dihydrofolate Reductase, subunit A"/>
    <property type="match status" value="1"/>
</dbReference>
<dbReference type="GO" id="GO:0008835">
    <property type="term" value="F:diaminohydroxyphosphoribosylaminopyrimidine deaminase activity"/>
    <property type="evidence" value="ECO:0007669"/>
    <property type="project" value="UniProtKB-EC"/>
</dbReference>
<comment type="similarity">
    <text evidence="4 15">In the N-terminal section; belongs to the cytidine and deoxycytidylate deaminase family.</text>
</comment>
<feature type="binding site" evidence="17">
    <location>
        <position position="154"/>
    </location>
    <ligand>
        <name>NADP(+)</name>
        <dbReference type="ChEBI" id="CHEBI:58349"/>
    </ligand>
</feature>
<dbReference type="AlphaFoldDB" id="A0A1M6JER3"/>
<evidence type="ECO:0000256" key="5">
    <source>
        <dbReference type="ARBA" id="ARBA00007417"/>
    </source>
</evidence>
<keyword evidence="8 15" id="KW-0378">Hydrolase</keyword>
<evidence type="ECO:0000256" key="11">
    <source>
        <dbReference type="ARBA" id="ARBA00023002"/>
    </source>
</evidence>
<dbReference type="NCBIfam" id="TIGR00227">
    <property type="entry name" value="ribD_Cterm"/>
    <property type="match status" value="1"/>
</dbReference>